<dbReference type="AlphaFoldDB" id="W7MI28"/>
<name>W7MI28_GIBM7</name>
<dbReference type="Proteomes" id="UP000009096">
    <property type="component" value="Chromosome 8"/>
</dbReference>
<evidence type="ECO:0000313" key="2">
    <source>
        <dbReference type="Proteomes" id="UP000009096"/>
    </source>
</evidence>
<evidence type="ECO:0000313" key="1">
    <source>
        <dbReference type="EMBL" id="EWG47239.1"/>
    </source>
</evidence>
<keyword evidence="2" id="KW-1185">Reference proteome</keyword>
<reference evidence="1 2" key="1">
    <citation type="journal article" date="2010" name="Nature">
        <title>Comparative genomics reveals mobile pathogenicity chromosomes in Fusarium.</title>
        <authorList>
            <person name="Ma L.J."/>
            <person name="van der Does H.C."/>
            <person name="Borkovich K.A."/>
            <person name="Coleman J.J."/>
            <person name="Daboussi M.J."/>
            <person name="Di Pietro A."/>
            <person name="Dufresne M."/>
            <person name="Freitag M."/>
            <person name="Grabherr M."/>
            <person name="Henrissat B."/>
            <person name="Houterman P.M."/>
            <person name="Kang S."/>
            <person name="Shim W.B."/>
            <person name="Woloshuk C."/>
            <person name="Xie X."/>
            <person name="Xu J.R."/>
            <person name="Antoniw J."/>
            <person name="Baker S.E."/>
            <person name="Bluhm B.H."/>
            <person name="Breakspear A."/>
            <person name="Brown D.W."/>
            <person name="Butchko R.A."/>
            <person name="Chapman S."/>
            <person name="Coulson R."/>
            <person name="Coutinho P.M."/>
            <person name="Danchin E.G."/>
            <person name="Diener A."/>
            <person name="Gale L.R."/>
            <person name="Gardiner D.M."/>
            <person name="Goff S."/>
            <person name="Hammond-Kosack K.E."/>
            <person name="Hilburn K."/>
            <person name="Hua-Van A."/>
            <person name="Jonkers W."/>
            <person name="Kazan K."/>
            <person name="Kodira C.D."/>
            <person name="Koehrsen M."/>
            <person name="Kumar L."/>
            <person name="Lee Y.H."/>
            <person name="Li L."/>
            <person name="Manners J.M."/>
            <person name="Miranda-Saavedra D."/>
            <person name="Mukherjee M."/>
            <person name="Park G."/>
            <person name="Park J."/>
            <person name="Park S.Y."/>
            <person name="Proctor R.H."/>
            <person name="Regev A."/>
            <person name="Ruiz-Roldan M.C."/>
            <person name="Sain D."/>
            <person name="Sakthikumar S."/>
            <person name="Sykes S."/>
            <person name="Schwartz D.C."/>
            <person name="Turgeon B.G."/>
            <person name="Wapinski I."/>
            <person name="Yoder O."/>
            <person name="Young S."/>
            <person name="Zeng Q."/>
            <person name="Zhou S."/>
            <person name="Galagan J."/>
            <person name="Cuomo C.A."/>
            <person name="Kistler H.C."/>
            <person name="Rep M."/>
        </authorList>
    </citation>
    <scope>NUCLEOTIDE SEQUENCE [LARGE SCALE GENOMIC DNA]</scope>
    <source>
        <strain evidence="2">M3125 / FGSC 7600</strain>
    </source>
</reference>
<dbReference type="KEGG" id="fvr:FVEG_16091"/>
<dbReference type="RefSeq" id="XP_018753430.1">
    <property type="nucleotide sequence ID" value="XM_018905332.1"/>
</dbReference>
<dbReference type="EMBL" id="CM000585">
    <property type="protein sequence ID" value="EWG47239.1"/>
    <property type="molecule type" value="Genomic_DNA"/>
</dbReference>
<proteinExistence type="predicted"/>
<protein>
    <submittedName>
        <fullName evidence="1">Uncharacterized protein</fullName>
    </submittedName>
</protein>
<organism evidence="1 2">
    <name type="scientific">Gibberella moniliformis (strain M3125 / FGSC 7600)</name>
    <name type="common">Maize ear and stalk rot fungus</name>
    <name type="synonym">Fusarium verticillioides</name>
    <dbReference type="NCBI Taxonomy" id="334819"/>
    <lineage>
        <taxon>Eukaryota</taxon>
        <taxon>Fungi</taxon>
        <taxon>Dikarya</taxon>
        <taxon>Ascomycota</taxon>
        <taxon>Pezizomycotina</taxon>
        <taxon>Sordariomycetes</taxon>
        <taxon>Hypocreomycetidae</taxon>
        <taxon>Hypocreales</taxon>
        <taxon>Nectriaceae</taxon>
        <taxon>Fusarium</taxon>
        <taxon>Fusarium fujikuroi species complex</taxon>
    </lineage>
</organism>
<gene>
    <name evidence="1" type="ORF">FVEG_16091</name>
</gene>
<dbReference type="GeneID" id="30072967"/>
<dbReference type="EMBL" id="DS022250">
    <property type="protein sequence ID" value="EWG47239.1"/>
    <property type="molecule type" value="Genomic_DNA"/>
</dbReference>
<dbReference type="VEuPathDB" id="FungiDB:FVEG_16091"/>
<accession>W7MI28</accession>
<sequence>MYCTYGNKMIDRSWHQLSSHATIGFVRHCYLPKSHIPHAWAQLQSQAKQASTLSSICSGLGPLLPGRGCVQKSENCCQWSRKFRQATILSREQSPPLEFGELKPRSERRNKLKIVYSFSGQSRLCTVTFP</sequence>